<accession>A0A3D9KXW1</accession>
<dbReference type="EMBL" id="QREG01000033">
    <property type="protein sequence ID" value="RED92039.1"/>
    <property type="molecule type" value="Genomic_DNA"/>
</dbReference>
<organism evidence="1 2">
    <name type="scientific">Marinoscillum furvescens DSM 4134</name>
    <dbReference type="NCBI Taxonomy" id="1122208"/>
    <lineage>
        <taxon>Bacteria</taxon>
        <taxon>Pseudomonadati</taxon>
        <taxon>Bacteroidota</taxon>
        <taxon>Cytophagia</taxon>
        <taxon>Cytophagales</taxon>
        <taxon>Reichenbachiellaceae</taxon>
        <taxon>Marinoscillum</taxon>
    </lineage>
</organism>
<dbReference type="RefSeq" id="WP_115870336.1">
    <property type="nucleotide sequence ID" value="NZ_QREG01000033.1"/>
</dbReference>
<comment type="caution">
    <text evidence="1">The sequence shown here is derived from an EMBL/GenBank/DDBJ whole genome shotgun (WGS) entry which is preliminary data.</text>
</comment>
<name>A0A3D9KXW1_MARFU</name>
<dbReference type="Proteomes" id="UP000256779">
    <property type="component" value="Unassembled WGS sequence"/>
</dbReference>
<gene>
    <name evidence="1" type="ORF">C7460_1338</name>
</gene>
<reference evidence="1 2" key="1">
    <citation type="submission" date="2018-07" db="EMBL/GenBank/DDBJ databases">
        <title>Genomic Encyclopedia of Type Strains, Phase IV (KMG-IV): sequencing the most valuable type-strain genomes for metagenomic binning, comparative biology and taxonomic classification.</title>
        <authorList>
            <person name="Goeker M."/>
        </authorList>
    </citation>
    <scope>NUCLEOTIDE SEQUENCE [LARGE SCALE GENOMIC DNA]</scope>
    <source>
        <strain evidence="1 2">DSM 4134</strain>
    </source>
</reference>
<evidence type="ECO:0000313" key="1">
    <source>
        <dbReference type="EMBL" id="RED92039.1"/>
    </source>
</evidence>
<proteinExistence type="predicted"/>
<sequence length="211" mass="23382">MKAYITLILLSISTVGFSQSAYEKAILRGKAILADANTTEKFLEASNYFERIANKEQAEWLPKYYHSLSVLRAAMHTQEASEKAALIDKAQTLAEAAHQVEVHAEVLVLEGFTQMMRLTLDPATYGQTLTPVIFGLYGEALAKEPENPRALLMLGQMQYGTAQFFGTGYEEACGSIQKAYDIFEQTEHEEGYLLPTWGQGQAKAALARCSQ</sequence>
<dbReference type="AlphaFoldDB" id="A0A3D9KXW1"/>
<evidence type="ECO:0008006" key="3">
    <source>
        <dbReference type="Google" id="ProtNLM"/>
    </source>
</evidence>
<dbReference type="OrthoDB" id="1150971at2"/>
<evidence type="ECO:0000313" key="2">
    <source>
        <dbReference type="Proteomes" id="UP000256779"/>
    </source>
</evidence>
<keyword evidence="2" id="KW-1185">Reference proteome</keyword>
<protein>
    <recommendedName>
        <fullName evidence="3">Tetratricopeptide repeat protein</fullName>
    </recommendedName>
</protein>